<dbReference type="SUPFAM" id="SSF51055">
    <property type="entry name" value="Carbohydrate binding domain"/>
    <property type="match status" value="1"/>
</dbReference>
<dbReference type="Gene3D" id="3.60.21.10">
    <property type="match status" value="1"/>
</dbReference>
<dbReference type="InterPro" id="IPR004843">
    <property type="entry name" value="Calcineurin-like_PHP"/>
</dbReference>
<dbReference type="InterPro" id="IPR008963">
    <property type="entry name" value="Purple_acid_Pase-like_N"/>
</dbReference>
<dbReference type="GO" id="GO:0005576">
    <property type="term" value="C:extracellular region"/>
    <property type="evidence" value="ECO:0007669"/>
    <property type="project" value="InterPro"/>
</dbReference>
<dbReference type="SMART" id="SM00495">
    <property type="entry name" value="ChtBD3"/>
    <property type="match status" value="1"/>
</dbReference>
<organism evidence="5 6">
    <name type="scientific">Xylanimonas oleitrophica</name>
    <dbReference type="NCBI Taxonomy" id="2607479"/>
    <lineage>
        <taxon>Bacteria</taxon>
        <taxon>Bacillati</taxon>
        <taxon>Actinomycetota</taxon>
        <taxon>Actinomycetes</taxon>
        <taxon>Micrococcales</taxon>
        <taxon>Promicromonosporaceae</taxon>
        <taxon>Xylanimonas</taxon>
    </lineage>
</organism>
<evidence type="ECO:0000256" key="3">
    <source>
        <dbReference type="SAM" id="SignalP"/>
    </source>
</evidence>
<proteinExistence type="predicted"/>
<keyword evidence="2" id="KW-0378">Hydrolase</keyword>
<dbReference type="PANTHER" id="PTHR22953:SF153">
    <property type="entry name" value="PURPLE ACID PHOSPHATASE"/>
    <property type="match status" value="1"/>
</dbReference>
<dbReference type="Gene3D" id="2.10.10.20">
    <property type="entry name" value="Carbohydrate-binding module superfamily 5/12"/>
    <property type="match status" value="1"/>
</dbReference>
<comment type="caution">
    <text evidence="5">The sequence shown here is derived from an EMBL/GenBank/DDBJ whole genome shotgun (WGS) entry which is preliminary data.</text>
</comment>
<protein>
    <recommendedName>
        <fullName evidence="4">Chitin-binding type-3 domain-containing protein</fullName>
    </recommendedName>
</protein>
<feature type="domain" description="Chitin-binding type-3" evidence="4">
    <location>
        <begin position="484"/>
        <end position="527"/>
    </location>
</feature>
<dbReference type="InterPro" id="IPR015914">
    <property type="entry name" value="PAPs_N"/>
</dbReference>
<dbReference type="GO" id="GO:0004553">
    <property type="term" value="F:hydrolase activity, hydrolyzing O-glycosyl compounds"/>
    <property type="evidence" value="ECO:0007669"/>
    <property type="project" value="InterPro"/>
</dbReference>
<dbReference type="GO" id="GO:0046872">
    <property type="term" value="F:metal ion binding"/>
    <property type="evidence" value="ECO:0007669"/>
    <property type="project" value="InterPro"/>
</dbReference>
<dbReference type="Gene3D" id="2.60.40.380">
    <property type="entry name" value="Purple acid phosphatase-like, N-terminal"/>
    <property type="match status" value="1"/>
</dbReference>
<evidence type="ECO:0000256" key="1">
    <source>
        <dbReference type="ARBA" id="ARBA00022729"/>
    </source>
</evidence>
<dbReference type="InterPro" id="IPR029052">
    <property type="entry name" value="Metallo-depent_PP-like"/>
</dbReference>
<sequence>MAAALAAGGAATASAVTAASADVAVPAAERYRPTALPDRLALIPTDTPATSQRVNWRSTATTPRAQIVEAPEAFGDVYRANPGGYELRTVDAFRTAEAPAGSAGYTNTYHTVEFTDLKPGTRYAYRVGDGTDPNTGGSGAGSISNWSAWQHFTTAADGAEPFSFIYFGDAQNYIDSAVPRVFTEALLARPEARLTLHAGDLMNQTGTSASALAVQDKEWAEWFAAGELSNATRNVIATPGNHEYNSSTDISSFWKPQFPFPENGPSDENDPTIAEKTRHSVYHVDYQGVRFISLDSSPLQNGPVQTAVRDAQTEWFRALLEDPERPKWTVVTFHHPVYAGTGTRNNAEVRNHWNPLIQEYGVDLVLQGHDHVYNRGNATVSDDANDPALSNGPVYSISVSGGKMYALNDGRNWTQNGGHLRVSGENQQLFQLVDVDGDALTYQARLADGTFYDGYVITKQGEGWDGTKVVRDLDTDPDAPVEAPAAWDRTEIYDRGDRATHAGVVYEAQWWTRNQEPGDPYGPWVRVG</sequence>
<dbReference type="SUPFAM" id="SSF56300">
    <property type="entry name" value="Metallo-dependent phosphatases"/>
    <property type="match status" value="1"/>
</dbReference>
<gene>
    <name evidence="5" type="ORF">DNL40_13035</name>
</gene>
<accession>A0A2W5YD52</accession>
<feature type="chain" id="PRO_5015962954" description="Chitin-binding type-3 domain-containing protein" evidence="3">
    <location>
        <begin position="19"/>
        <end position="528"/>
    </location>
</feature>
<evidence type="ECO:0000256" key="2">
    <source>
        <dbReference type="ARBA" id="ARBA00022801"/>
    </source>
</evidence>
<dbReference type="CDD" id="cd12215">
    <property type="entry name" value="ChiC_BD"/>
    <property type="match status" value="1"/>
</dbReference>
<evidence type="ECO:0000259" key="4">
    <source>
        <dbReference type="SMART" id="SM00495"/>
    </source>
</evidence>
<dbReference type="InterPro" id="IPR003610">
    <property type="entry name" value="CBM5/12"/>
</dbReference>
<dbReference type="SUPFAM" id="SSF49363">
    <property type="entry name" value="Purple acid phosphatase, N-terminal domain"/>
    <property type="match status" value="1"/>
</dbReference>
<dbReference type="Pfam" id="PF16656">
    <property type="entry name" value="Pur_ac_phosph_N"/>
    <property type="match status" value="1"/>
</dbReference>
<dbReference type="GO" id="GO:0003993">
    <property type="term" value="F:acid phosphatase activity"/>
    <property type="evidence" value="ECO:0007669"/>
    <property type="project" value="InterPro"/>
</dbReference>
<dbReference type="Pfam" id="PF00149">
    <property type="entry name" value="Metallophos"/>
    <property type="match status" value="1"/>
</dbReference>
<feature type="signal peptide" evidence="3">
    <location>
        <begin position="1"/>
        <end position="18"/>
    </location>
</feature>
<evidence type="ECO:0000313" key="5">
    <source>
        <dbReference type="EMBL" id="PZR52191.1"/>
    </source>
</evidence>
<dbReference type="GO" id="GO:0005975">
    <property type="term" value="P:carbohydrate metabolic process"/>
    <property type="evidence" value="ECO:0007669"/>
    <property type="project" value="InterPro"/>
</dbReference>
<reference evidence="5 6" key="1">
    <citation type="submission" date="2018-06" db="EMBL/GenBank/DDBJ databases">
        <title>Whole genome sequencing of a novel hydrocarbon degrading bacterial strain, PW21 isolated from oil contaminated produced water sample.</title>
        <authorList>
            <person name="Nagkirti P."/>
            <person name="Shaikh A."/>
            <person name="Gowdaman V."/>
            <person name="Engineer A.E."/>
            <person name="Dagar S."/>
            <person name="Dhakephalkar P.K."/>
        </authorList>
    </citation>
    <scope>NUCLEOTIDE SEQUENCE [LARGE SCALE GENOMIC DNA]</scope>
    <source>
        <strain evidence="5 6">PW21</strain>
    </source>
</reference>
<dbReference type="InterPro" id="IPR036573">
    <property type="entry name" value="CBM_sf_5/12"/>
</dbReference>
<keyword evidence="6" id="KW-1185">Reference proteome</keyword>
<evidence type="ECO:0000313" key="6">
    <source>
        <dbReference type="Proteomes" id="UP000248783"/>
    </source>
</evidence>
<dbReference type="Pfam" id="PF02839">
    <property type="entry name" value="CBM_5_12"/>
    <property type="match status" value="1"/>
</dbReference>
<dbReference type="GO" id="GO:0030246">
    <property type="term" value="F:carbohydrate binding"/>
    <property type="evidence" value="ECO:0007669"/>
    <property type="project" value="InterPro"/>
</dbReference>
<dbReference type="Proteomes" id="UP000248783">
    <property type="component" value="Unassembled WGS sequence"/>
</dbReference>
<dbReference type="PANTHER" id="PTHR22953">
    <property type="entry name" value="ACID PHOSPHATASE RELATED"/>
    <property type="match status" value="1"/>
</dbReference>
<dbReference type="InterPro" id="IPR039331">
    <property type="entry name" value="PAPs-like"/>
</dbReference>
<keyword evidence="1 3" id="KW-0732">Signal</keyword>
<name>A0A2W5YD52_9MICO</name>
<dbReference type="AlphaFoldDB" id="A0A2W5YD52"/>
<dbReference type="EMBL" id="QKWH01000012">
    <property type="protein sequence ID" value="PZR52191.1"/>
    <property type="molecule type" value="Genomic_DNA"/>
</dbReference>